<dbReference type="RefSeq" id="WP_238196244.1">
    <property type="nucleotide sequence ID" value="NZ_BPQZ01000009.1"/>
</dbReference>
<accession>A0AA37WV91</accession>
<gene>
    <name evidence="1" type="ORF">GCM10007890_51220</name>
</gene>
<sequence>MTPAEKSGPAPWTRRFSAWSGLDALASLWPAASEPIPYPHRDEAAALRGDFFRIGNDLRGVIEREVSRGPVKQD</sequence>
<comment type="caution">
    <text evidence="1">The sequence shown here is derived from an EMBL/GenBank/DDBJ whole genome shotgun (WGS) entry which is preliminary data.</text>
</comment>
<dbReference type="EMBL" id="BSPL01000024">
    <property type="protein sequence ID" value="GLS73107.1"/>
    <property type="molecule type" value="Genomic_DNA"/>
</dbReference>
<evidence type="ECO:0000313" key="2">
    <source>
        <dbReference type="Proteomes" id="UP001157440"/>
    </source>
</evidence>
<organism evidence="1 2">
    <name type="scientific">Methylobacterium tardum</name>
    <dbReference type="NCBI Taxonomy" id="374432"/>
    <lineage>
        <taxon>Bacteria</taxon>
        <taxon>Pseudomonadati</taxon>
        <taxon>Pseudomonadota</taxon>
        <taxon>Alphaproteobacteria</taxon>
        <taxon>Hyphomicrobiales</taxon>
        <taxon>Methylobacteriaceae</taxon>
        <taxon>Methylobacterium</taxon>
    </lineage>
</organism>
<protein>
    <submittedName>
        <fullName evidence="1">Uncharacterized protein</fullName>
    </submittedName>
</protein>
<evidence type="ECO:0000313" key="1">
    <source>
        <dbReference type="EMBL" id="GLS73107.1"/>
    </source>
</evidence>
<dbReference type="AlphaFoldDB" id="A0AA37WV91"/>
<keyword evidence="2" id="KW-1185">Reference proteome</keyword>
<proteinExistence type="predicted"/>
<dbReference type="Proteomes" id="UP001157440">
    <property type="component" value="Unassembled WGS sequence"/>
</dbReference>
<name>A0AA37WV91_9HYPH</name>
<reference evidence="2" key="1">
    <citation type="journal article" date="2019" name="Int. J. Syst. Evol. Microbiol.">
        <title>The Global Catalogue of Microorganisms (GCM) 10K type strain sequencing project: providing services to taxonomists for standard genome sequencing and annotation.</title>
        <authorList>
            <consortium name="The Broad Institute Genomics Platform"/>
            <consortium name="The Broad Institute Genome Sequencing Center for Infectious Disease"/>
            <person name="Wu L."/>
            <person name="Ma J."/>
        </authorList>
    </citation>
    <scope>NUCLEOTIDE SEQUENCE [LARGE SCALE GENOMIC DNA]</scope>
    <source>
        <strain evidence="2">NBRC 103632</strain>
    </source>
</reference>